<dbReference type="AlphaFoldDB" id="A0A7Y0HGQ5"/>
<evidence type="ECO:0008006" key="3">
    <source>
        <dbReference type="Google" id="ProtNLM"/>
    </source>
</evidence>
<dbReference type="EMBL" id="JABBNT010000004">
    <property type="protein sequence ID" value="NMM45908.1"/>
    <property type="molecule type" value="Genomic_DNA"/>
</dbReference>
<protein>
    <recommendedName>
        <fullName evidence="3">DUF4189 domain-containing protein</fullName>
    </recommendedName>
</protein>
<dbReference type="RefSeq" id="WP_169626282.1">
    <property type="nucleotide sequence ID" value="NZ_JABBNT010000004.1"/>
</dbReference>
<organism evidence="1 2">
    <name type="scientific">Pacificispira spongiicola</name>
    <dbReference type="NCBI Taxonomy" id="2729598"/>
    <lineage>
        <taxon>Bacteria</taxon>
        <taxon>Pseudomonadati</taxon>
        <taxon>Pseudomonadota</taxon>
        <taxon>Alphaproteobacteria</taxon>
        <taxon>Rhodospirillales</taxon>
        <taxon>Rhodospirillaceae</taxon>
        <taxon>Pacificispira</taxon>
    </lineage>
</organism>
<gene>
    <name evidence="1" type="ORF">HH303_15530</name>
</gene>
<dbReference type="Proteomes" id="UP000539372">
    <property type="component" value="Unassembled WGS sequence"/>
</dbReference>
<sequence>MRPLLIGLIGLVAAACQTTETRIGAGPVPKNATMERCISNYMQQNGFALALAVDGSSCGWVYCPDNACRTGASMQRAIMICEKNSSADCAVYAYRKEVVWKTDETGPVTKDAPWYASARSFKDLPIRVYDDNKTIQNRKPALLSYRRLLDENQNYYGVFAVGGADTWGYGVAKENGNKPQTKLQAAKNALASCEEKSKTNCRLWIDHRTVISNGVSLDELVSSLE</sequence>
<accession>A0A7Y0HGQ5</accession>
<reference evidence="1 2" key="1">
    <citation type="submission" date="2020-04" db="EMBL/GenBank/DDBJ databases">
        <title>Rhodospirillaceae bacterium KN72 isolated from deep sea.</title>
        <authorList>
            <person name="Zhang D.-C."/>
        </authorList>
    </citation>
    <scope>NUCLEOTIDE SEQUENCE [LARGE SCALE GENOMIC DNA]</scope>
    <source>
        <strain evidence="1 2">KN72</strain>
    </source>
</reference>
<comment type="caution">
    <text evidence="1">The sequence shown here is derived from an EMBL/GenBank/DDBJ whole genome shotgun (WGS) entry which is preliminary data.</text>
</comment>
<keyword evidence="2" id="KW-1185">Reference proteome</keyword>
<proteinExistence type="predicted"/>
<evidence type="ECO:0000313" key="1">
    <source>
        <dbReference type="EMBL" id="NMM45908.1"/>
    </source>
</evidence>
<evidence type="ECO:0000313" key="2">
    <source>
        <dbReference type="Proteomes" id="UP000539372"/>
    </source>
</evidence>
<dbReference type="PROSITE" id="PS51257">
    <property type="entry name" value="PROKAR_LIPOPROTEIN"/>
    <property type="match status" value="1"/>
</dbReference>
<name>A0A7Y0HGQ5_9PROT</name>